<dbReference type="EC" id="1.2.1.-" evidence="9"/>
<gene>
    <name evidence="11" type="ORF">JCM17846_20990</name>
</gene>
<dbReference type="InterPro" id="IPR020831">
    <property type="entry name" value="GlycerAld/Erythrose_P_DH"/>
</dbReference>
<evidence type="ECO:0000256" key="4">
    <source>
        <dbReference type="PIRSR" id="PIRSR000149-1"/>
    </source>
</evidence>
<dbReference type="InterPro" id="IPR020829">
    <property type="entry name" value="GlycerAld_3-P_DH_cat"/>
</dbReference>
<keyword evidence="3 9" id="KW-0560">Oxidoreductase</keyword>
<feature type="binding site" evidence="5">
    <location>
        <position position="183"/>
    </location>
    <ligand>
        <name>D-glyceraldehyde 3-phosphate</name>
        <dbReference type="ChEBI" id="CHEBI:59776"/>
    </ligand>
</feature>
<dbReference type="NCBIfam" id="TIGR01534">
    <property type="entry name" value="GAPDH-I"/>
    <property type="match status" value="1"/>
</dbReference>
<comment type="similarity">
    <text evidence="1 8">Belongs to the glyceraldehyde-3-phosphate dehydrogenase family.</text>
</comment>
<dbReference type="InterPro" id="IPR006424">
    <property type="entry name" value="Glyceraldehyde-3-P_DH_1"/>
</dbReference>
<dbReference type="Pfam" id="PF00044">
    <property type="entry name" value="Gp_dh_N"/>
    <property type="match status" value="1"/>
</dbReference>
<feature type="binding site" evidence="5">
    <location>
        <begin position="152"/>
        <end position="154"/>
    </location>
    <ligand>
        <name>D-glyceraldehyde 3-phosphate</name>
        <dbReference type="ChEBI" id="CHEBI:59776"/>
    </ligand>
</feature>
<keyword evidence="6" id="KW-0547">Nucleotide-binding</keyword>
<evidence type="ECO:0000313" key="11">
    <source>
        <dbReference type="EMBL" id="GER04417.1"/>
    </source>
</evidence>
<evidence type="ECO:0000259" key="10">
    <source>
        <dbReference type="SMART" id="SM00846"/>
    </source>
</evidence>
<evidence type="ECO:0000256" key="3">
    <source>
        <dbReference type="ARBA" id="ARBA00023002"/>
    </source>
</evidence>
<evidence type="ECO:0000256" key="5">
    <source>
        <dbReference type="PIRSR" id="PIRSR000149-2"/>
    </source>
</evidence>
<dbReference type="FunFam" id="3.40.50.720:FF:000001">
    <property type="entry name" value="Glyceraldehyde-3-phosphate dehydrogenase"/>
    <property type="match status" value="1"/>
</dbReference>
<proteinExistence type="inferred from homology"/>
<feature type="binding site" evidence="6">
    <location>
        <position position="36"/>
    </location>
    <ligand>
        <name>NAD(+)</name>
        <dbReference type="ChEBI" id="CHEBI:57540"/>
    </ligand>
</feature>
<dbReference type="Proteomes" id="UP000324996">
    <property type="component" value="Unassembled WGS sequence"/>
</dbReference>
<feature type="binding site" evidence="6">
    <location>
        <begin position="12"/>
        <end position="13"/>
    </location>
    <ligand>
        <name>NAD(+)</name>
        <dbReference type="ChEBI" id="CHEBI:57540"/>
    </ligand>
</feature>
<reference evidence="11 12" key="1">
    <citation type="submission" date="2019-09" db="EMBL/GenBank/DDBJ databases">
        <title>NBRP : Genome information of microbial organism related human and environment.</title>
        <authorList>
            <person name="Hattori M."/>
            <person name="Oshima K."/>
            <person name="Inaba H."/>
            <person name="Suda W."/>
            <person name="Sakamoto M."/>
            <person name="Iino T."/>
            <person name="Kitahara M."/>
            <person name="Oshida Y."/>
            <person name="Iida T."/>
            <person name="Kudo T."/>
            <person name="Itoh T."/>
            <person name="Ohkuma M."/>
        </authorList>
    </citation>
    <scope>NUCLEOTIDE SEQUENCE [LARGE SCALE GENOMIC DNA]</scope>
    <source>
        <strain evidence="11 12">Q-1</strain>
    </source>
</reference>
<protein>
    <recommendedName>
        <fullName evidence="9">Glyceraldehyde-3-phosphate dehydrogenase</fullName>
        <ecNumber evidence="9">1.2.1.-</ecNumber>
    </recommendedName>
</protein>
<dbReference type="SUPFAM" id="SSF51735">
    <property type="entry name" value="NAD(P)-binding Rossmann-fold domains"/>
    <property type="match status" value="1"/>
</dbReference>
<dbReference type="PROSITE" id="PS00071">
    <property type="entry name" value="GAPDH"/>
    <property type="match status" value="1"/>
</dbReference>
<dbReference type="EMBL" id="BKCN01000010">
    <property type="protein sequence ID" value="GER04417.1"/>
    <property type="molecule type" value="Genomic_DNA"/>
</dbReference>
<dbReference type="FunFam" id="3.30.360.10:FF:000002">
    <property type="entry name" value="Glyceraldehyde-3-phosphate dehydrogenase"/>
    <property type="match status" value="1"/>
</dbReference>
<dbReference type="GO" id="GO:0006006">
    <property type="term" value="P:glucose metabolic process"/>
    <property type="evidence" value="ECO:0007669"/>
    <property type="project" value="InterPro"/>
</dbReference>
<dbReference type="SMART" id="SM00846">
    <property type="entry name" value="Gp_dh_N"/>
    <property type="match status" value="1"/>
</dbReference>
<keyword evidence="6" id="KW-0520">NAD</keyword>
<comment type="caution">
    <text evidence="11">The sequence shown here is derived from an EMBL/GenBank/DDBJ whole genome shotgun (WGS) entry which is preliminary data.</text>
</comment>
<dbReference type="PANTHER" id="PTHR43148">
    <property type="entry name" value="GLYCERALDEHYDE-3-PHOSPHATE DEHYDROGENASE 2"/>
    <property type="match status" value="1"/>
</dbReference>
<dbReference type="AlphaFoldDB" id="A0A5A7N926"/>
<dbReference type="CDD" id="cd05214">
    <property type="entry name" value="GAPDH_I_N"/>
    <property type="match status" value="1"/>
</dbReference>
<organism evidence="11 12">
    <name type="scientific">Iodidimonas nitroreducens</name>
    <dbReference type="NCBI Taxonomy" id="1236968"/>
    <lineage>
        <taxon>Bacteria</taxon>
        <taxon>Pseudomonadati</taxon>
        <taxon>Pseudomonadota</taxon>
        <taxon>Alphaproteobacteria</taxon>
        <taxon>Iodidimonadales</taxon>
        <taxon>Iodidimonadaceae</taxon>
        <taxon>Iodidimonas</taxon>
    </lineage>
</organism>
<dbReference type="GO" id="GO:0016620">
    <property type="term" value="F:oxidoreductase activity, acting on the aldehyde or oxo group of donors, NAD or NADP as acceptor"/>
    <property type="evidence" value="ECO:0007669"/>
    <property type="project" value="InterPro"/>
</dbReference>
<evidence type="ECO:0000256" key="6">
    <source>
        <dbReference type="PIRSR" id="PIRSR000149-3"/>
    </source>
</evidence>
<evidence type="ECO:0000256" key="8">
    <source>
        <dbReference type="RuleBase" id="RU000397"/>
    </source>
</evidence>
<feature type="binding site" evidence="6">
    <location>
        <position position="122"/>
    </location>
    <ligand>
        <name>NAD(+)</name>
        <dbReference type="ChEBI" id="CHEBI:57540"/>
    </ligand>
</feature>
<feature type="active site" description="Nucleophile" evidence="4">
    <location>
        <position position="153"/>
    </location>
</feature>
<dbReference type="Pfam" id="PF02800">
    <property type="entry name" value="Gp_dh_C"/>
    <property type="match status" value="1"/>
</dbReference>
<evidence type="ECO:0000256" key="7">
    <source>
        <dbReference type="PIRSR" id="PIRSR000149-4"/>
    </source>
</evidence>
<feature type="site" description="Activates thiol group during catalysis" evidence="7">
    <location>
        <position position="180"/>
    </location>
</feature>
<dbReference type="Gene3D" id="3.40.50.720">
    <property type="entry name" value="NAD(P)-binding Rossmann-like Domain"/>
    <property type="match status" value="1"/>
</dbReference>
<evidence type="ECO:0000256" key="9">
    <source>
        <dbReference type="RuleBase" id="RU361160"/>
    </source>
</evidence>
<dbReference type="GO" id="GO:0050661">
    <property type="term" value="F:NADP binding"/>
    <property type="evidence" value="ECO:0007669"/>
    <property type="project" value="InterPro"/>
</dbReference>
<evidence type="ECO:0000256" key="2">
    <source>
        <dbReference type="ARBA" id="ARBA00011881"/>
    </source>
</evidence>
<name>A0A5A7N926_9PROT</name>
<dbReference type="InterPro" id="IPR020830">
    <property type="entry name" value="GlycerAld_3-P_DH_AS"/>
</dbReference>
<feature type="binding site" evidence="6">
    <location>
        <position position="316"/>
    </location>
    <ligand>
        <name>NAD(+)</name>
        <dbReference type="ChEBI" id="CHEBI:57540"/>
    </ligand>
</feature>
<feature type="binding site" evidence="5">
    <location>
        <begin position="211"/>
        <end position="212"/>
    </location>
    <ligand>
        <name>D-glyceraldehyde 3-phosphate</name>
        <dbReference type="ChEBI" id="CHEBI:59776"/>
    </ligand>
</feature>
<feature type="binding site" evidence="5">
    <location>
        <position position="234"/>
    </location>
    <ligand>
        <name>D-glyceraldehyde 3-phosphate</name>
        <dbReference type="ChEBI" id="CHEBI:59776"/>
    </ligand>
</feature>
<dbReference type="InterPro" id="IPR020828">
    <property type="entry name" value="GlycerAld_3-P_DH_NAD(P)-bd"/>
</dbReference>
<keyword evidence="12" id="KW-1185">Reference proteome</keyword>
<dbReference type="PIRSF" id="PIRSF000149">
    <property type="entry name" value="GAP_DH"/>
    <property type="match status" value="1"/>
</dbReference>
<comment type="subunit">
    <text evidence="2">Homotetramer.</text>
</comment>
<dbReference type="RefSeq" id="WP_042085693.1">
    <property type="nucleotide sequence ID" value="NZ_BKCN01000010.1"/>
</dbReference>
<evidence type="ECO:0000313" key="12">
    <source>
        <dbReference type="Proteomes" id="UP000324996"/>
    </source>
</evidence>
<dbReference type="Gene3D" id="3.30.360.10">
    <property type="entry name" value="Dihydrodipicolinate Reductase, domain 2"/>
    <property type="match status" value="1"/>
</dbReference>
<feature type="domain" description="Glyceraldehyde 3-phosphate dehydrogenase NAD(P) binding" evidence="10">
    <location>
        <begin position="3"/>
        <end position="153"/>
    </location>
</feature>
<dbReference type="CDD" id="cd18126">
    <property type="entry name" value="GAPDH_I_C"/>
    <property type="match status" value="1"/>
</dbReference>
<dbReference type="GO" id="GO:0051287">
    <property type="term" value="F:NAD binding"/>
    <property type="evidence" value="ECO:0007669"/>
    <property type="project" value="InterPro"/>
</dbReference>
<accession>A0A5A7N926</accession>
<dbReference type="InterPro" id="IPR036291">
    <property type="entry name" value="NAD(P)-bd_dom_sf"/>
</dbReference>
<dbReference type="SUPFAM" id="SSF55347">
    <property type="entry name" value="Glyceraldehyde-3-phosphate dehydrogenase-like, C-terminal domain"/>
    <property type="match status" value="1"/>
</dbReference>
<dbReference type="PRINTS" id="PR00078">
    <property type="entry name" value="G3PDHDRGNASE"/>
</dbReference>
<sequence>MSIRFAINGFGRIGRLVLRAIEETHRDDIEVVAINDLGDAEMNAYLLRRDSVHGNFPGKVTGGDGAMTVNGREIKVFANPDPAKLPWGDLGVDVVLECTGRFTSGEQAQAHLDGGAKKVLISAPATNVPLTVVFGVNDDKLTADHKIVSNASCTTNCLAPIAKVLHDHLVIERGYMTTVHAYTADQRLQDSLHKDPRRARAAALSMIPTSTGAARAVGLVLPDLAGKLDGSAVRVPTPNVSMVDLKVNVSKATSADAVNALMRAAAEGPMKGILDIVEDPAVSIDFNHCPASSSLDPTGTQVIDGTFVRVMAWYDNEWGFSNRMVDTARKMAQLG</sequence>
<evidence type="ECO:0000256" key="1">
    <source>
        <dbReference type="ARBA" id="ARBA00007406"/>
    </source>
</evidence>